<feature type="signal peptide" evidence="2">
    <location>
        <begin position="1"/>
        <end position="23"/>
    </location>
</feature>
<evidence type="ECO:0000256" key="2">
    <source>
        <dbReference type="SAM" id="SignalP"/>
    </source>
</evidence>
<dbReference type="AlphaFoldDB" id="A0AAP0N172"/>
<evidence type="ECO:0000256" key="1">
    <source>
        <dbReference type="SAM" id="MobiDB-lite"/>
    </source>
</evidence>
<dbReference type="Proteomes" id="UP001428341">
    <property type="component" value="Unassembled WGS sequence"/>
</dbReference>
<evidence type="ECO:0000313" key="4">
    <source>
        <dbReference type="Proteomes" id="UP001428341"/>
    </source>
</evidence>
<organism evidence="3 4">
    <name type="scientific">Citrus x changshan-huyou</name>
    <dbReference type="NCBI Taxonomy" id="2935761"/>
    <lineage>
        <taxon>Eukaryota</taxon>
        <taxon>Viridiplantae</taxon>
        <taxon>Streptophyta</taxon>
        <taxon>Embryophyta</taxon>
        <taxon>Tracheophyta</taxon>
        <taxon>Spermatophyta</taxon>
        <taxon>Magnoliopsida</taxon>
        <taxon>eudicotyledons</taxon>
        <taxon>Gunneridae</taxon>
        <taxon>Pentapetalae</taxon>
        <taxon>rosids</taxon>
        <taxon>malvids</taxon>
        <taxon>Sapindales</taxon>
        <taxon>Rutaceae</taxon>
        <taxon>Aurantioideae</taxon>
        <taxon>Citrus</taxon>
    </lineage>
</organism>
<accession>A0AAP0N172</accession>
<keyword evidence="4" id="KW-1185">Reference proteome</keyword>
<sequence length="165" mass="17843">MMSASTTALFFASLAFIAIATKARTFSSDESWHNKISIFIEYGRALGTPPPSPKSEPLSKQITNNFGKDVFTTTNYERARMSPPPSPKQSPPESQLQKPRVFPPPPPASSKPPTESENTASPCVTANPCSSSSTLIVMVTDQDYGRTTKTPPPSPKASPPTHYDE</sequence>
<gene>
    <name evidence="3" type="ORF">WN944_022667</name>
</gene>
<feature type="region of interest" description="Disordered" evidence="1">
    <location>
        <begin position="48"/>
        <end position="165"/>
    </location>
</feature>
<protein>
    <submittedName>
        <fullName evidence="3">Uncharacterized protein</fullName>
    </submittedName>
</protein>
<dbReference type="EMBL" id="JBCGBO010000001">
    <property type="protein sequence ID" value="KAK9229703.1"/>
    <property type="molecule type" value="Genomic_DNA"/>
</dbReference>
<reference evidence="3 4" key="1">
    <citation type="submission" date="2024-05" db="EMBL/GenBank/DDBJ databases">
        <title>Haplotype-resolved chromosome-level genome assembly of Huyou (Citrus changshanensis).</title>
        <authorList>
            <person name="Miao C."/>
            <person name="Chen W."/>
            <person name="Wu Y."/>
            <person name="Wang L."/>
            <person name="Zhao S."/>
            <person name="Grierson D."/>
            <person name="Xu C."/>
            <person name="Chen K."/>
        </authorList>
    </citation>
    <scope>NUCLEOTIDE SEQUENCE [LARGE SCALE GENOMIC DNA]</scope>
    <source>
        <strain evidence="3">01-14</strain>
        <tissue evidence="3">Leaf</tissue>
    </source>
</reference>
<feature type="compositionally biased region" description="Polar residues" evidence="1">
    <location>
        <begin position="61"/>
        <end position="76"/>
    </location>
</feature>
<proteinExistence type="predicted"/>
<keyword evidence="2" id="KW-0732">Signal</keyword>
<feature type="compositionally biased region" description="Pro residues" evidence="1">
    <location>
        <begin position="101"/>
        <end position="110"/>
    </location>
</feature>
<evidence type="ECO:0000313" key="3">
    <source>
        <dbReference type="EMBL" id="KAK9229703.1"/>
    </source>
</evidence>
<name>A0AAP0N172_9ROSI</name>
<feature type="chain" id="PRO_5042862634" evidence="2">
    <location>
        <begin position="24"/>
        <end position="165"/>
    </location>
</feature>
<feature type="compositionally biased region" description="Polar residues" evidence="1">
    <location>
        <begin position="115"/>
        <end position="135"/>
    </location>
</feature>
<comment type="caution">
    <text evidence="3">The sequence shown here is derived from an EMBL/GenBank/DDBJ whole genome shotgun (WGS) entry which is preliminary data.</text>
</comment>